<keyword evidence="2" id="KW-0813">Transport</keyword>
<accession>A0A3Q9V5N7</accession>
<evidence type="ECO:0000256" key="3">
    <source>
        <dbReference type="ARBA" id="ARBA00031636"/>
    </source>
</evidence>
<feature type="transmembrane region" description="Helical" evidence="4">
    <location>
        <begin position="6"/>
        <end position="27"/>
    </location>
</feature>
<dbReference type="PANTHER" id="PTHR43298">
    <property type="entry name" value="MULTIDRUG RESISTANCE PROTEIN NORM-RELATED"/>
    <property type="match status" value="1"/>
</dbReference>
<dbReference type="InterPro" id="IPR050222">
    <property type="entry name" value="MATE_MdtK"/>
</dbReference>
<comment type="similarity">
    <text evidence="1">Belongs to the multi antimicrobial extrusion (MATE) (TC 2.A.66.1) family.</text>
</comment>
<keyword evidence="4" id="KW-0472">Membrane</keyword>
<feature type="transmembrane region" description="Helical" evidence="4">
    <location>
        <begin position="79"/>
        <end position="102"/>
    </location>
</feature>
<feature type="transmembrane region" description="Helical" evidence="4">
    <location>
        <begin position="182"/>
        <end position="205"/>
    </location>
</feature>
<keyword evidence="6" id="KW-1185">Reference proteome</keyword>
<proteinExistence type="inferred from homology"/>
<dbReference type="EMBL" id="CP033058">
    <property type="protein sequence ID" value="AZZ65681.1"/>
    <property type="molecule type" value="Genomic_DNA"/>
</dbReference>
<keyword evidence="4" id="KW-0812">Transmembrane</keyword>
<dbReference type="KEGG" id="mphc:DMC14_002715"/>
<dbReference type="GO" id="GO:0005886">
    <property type="term" value="C:plasma membrane"/>
    <property type="evidence" value="ECO:0007669"/>
    <property type="project" value="TreeGrafter"/>
</dbReference>
<evidence type="ECO:0000256" key="1">
    <source>
        <dbReference type="ARBA" id="ARBA00010199"/>
    </source>
</evidence>
<protein>
    <recommendedName>
        <fullName evidence="3">Multidrug-efflux transporter</fullName>
    </recommendedName>
</protein>
<evidence type="ECO:0000313" key="5">
    <source>
        <dbReference type="EMBL" id="AZZ65681.1"/>
    </source>
</evidence>
<dbReference type="PANTHER" id="PTHR43298:SF2">
    <property type="entry name" value="FMN_FAD EXPORTER YEEO-RELATED"/>
    <property type="match status" value="1"/>
</dbReference>
<evidence type="ECO:0000256" key="2">
    <source>
        <dbReference type="ARBA" id="ARBA00022448"/>
    </source>
</evidence>
<feature type="transmembrane region" description="Helical" evidence="4">
    <location>
        <begin position="39"/>
        <end position="59"/>
    </location>
</feature>
<feature type="transmembrane region" description="Helical" evidence="4">
    <location>
        <begin position="217"/>
        <end position="235"/>
    </location>
</feature>
<name>A0A3Q9V5N7_9BACT</name>
<feature type="transmembrane region" description="Helical" evidence="4">
    <location>
        <begin position="141"/>
        <end position="161"/>
    </location>
</feature>
<dbReference type="AlphaFoldDB" id="A0A3Q9V5N7"/>
<evidence type="ECO:0000313" key="6">
    <source>
        <dbReference type="Proteomes" id="UP000256585"/>
    </source>
</evidence>
<dbReference type="OrthoDB" id="388031at2"/>
<dbReference type="Proteomes" id="UP000256585">
    <property type="component" value="Chromosome"/>
</dbReference>
<sequence length="261" mass="30099">MQWVSLFYEIMQEAFLLPLFFFIGAVINDKEELENRLKTGLLFTFLIYIVLTVFIIAAARPLTILMAQDKSIINETVNYIRLESTANIINILFKFILVALITIKKDKNIYIPLLIQLILIIILDIFFISNLSVSLKLGVNGIAYTNIIVSSILLITSFILLHIEKINIWKIKKLNFKWFKSFFRISSISGLETLVRNLFFMFMIVKMVNAVGGSGDFWLTNNFIWGWLLLPILQLSEVVKADIGRDGHKAIEKIRLDTFLL</sequence>
<gene>
    <name evidence="5" type="ORF">DMC14_002715</name>
</gene>
<feature type="transmembrane region" description="Helical" evidence="4">
    <location>
        <begin position="109"/>
        <end position="129"/>
    </location>
</feature>
<keyword evidence="4" id="KW-1133">Transmembrane helix</keyword>
<reference evidence="5" key="1">
    <citation type="submission" date="2019-03" db="EMBL/GenBank/DDBJ databases">
        <title>Draft Sequence and Annotation of the Mycoplasma phocicerebrale Strain 1049T Genome.</title>
        <authorList>
            <person name="Frasca S.Jr."/>
            <person name="Kutish G.F."/>
            <person name="Castellanos Gell J."/>
            <person name="Michaels D.L."/>
            <person name="Brown D.R."/>
        </authorList>
    </citation>
    <scope>NUCLEOTIDE SEQUENCE</scope>
    <source>
        <strain evidence="5">1049</strain>
    </source>
</reference>
<evidence type="ECO:0000256" key="4">
    <source>
        <dbReference type="SAM" id="Phobius"/>
    </source>
</evidence>
<organism evidence="5 6">
    <name type="scientific">Metamycoplasma phocicerebrale</name>
    <dbReference type="NCBI Taxonomy" id="142649"/>
    <lineage>
        <taxon>Bacteria</taxon>
        <taxon>Bacillati</taxon>
        <taxon>Mycoplasmatota</taxon>
        <taxon>Mycoplasmoidales</taxon>
        <taxon>Metamycoplasmataceae</taxon>
        <taxon>Metamycoplasma</taxon>
    </lineage>
</organism>